<evidence type="ECO:0000256" key="4">
    <source>
        <dbReference type="ARBA" id="ARBA00023002"/>
    </source>
</evidence>
<dbReference type="RefSeq" id="WP_184066601.1">
    <property type="nucleotide sequence ID" value="NZ_JACHNZ010000011.1"/>
</dbReference>
<dbReference type="InterPro" id="IPR036396">
    <property type="entry name" value="Cyt_P450_sf"/>
</dbReference>
<gene>
    <name evidence="9" type="ORF">GGQ98_001216</name>
</gene>
<evidence type="ECO:0000256" key="2">
    <source>
        <dbReference type="ARBA" id="ARBA00022617"/>
    </source>
</evidence>
<dbReference type="GO" id="GO:0016705">
    <property type="term" value="F:oxidoreductase activity, acting on paired donors, with incorporation or reduction of molecular oxygen"/>
    <property type="evidence" value="ECO:0007669"/>
    <property type="project" value="InterPro"/>
</dbReference>
<sequence>MQHEQLDLTQDMDLPQEIAEAIVSPQAFTDAAKIEQMFTWIRANNPLGIARPQGFMPFWVVSKHADVLEVTRRNDLYDSTTKPFILGETEAIERMRAINDGDAFPFKSLTGTDEPEHGVLRKLFTPLFQNQGMKAMEPRVRAIARAHIDRMVALGGRCDFVNDIALDYPLRVVMDFMGVPPEDEALMVQITNALFSGDDDEIIEAAAVLTPAEQAEQMRAAFKPMEDYFAALTRDRIANPREDVATLIANGRVNGEPLPPDRALGHYLSFATAGHHTTASSLSGAIQILCEQPQHLETLRTDPSIIPVFVEEALRWITPAKHFMRCATVETELRGRTIHAGDWMYVSYASANRDEEAFEAPFEFRPNRKPIKHVSFGFGVHQCLGNMLARQEMRFFLEDLVARINMLALDGEPALTKSRWVQGLKTLPIRYSFK</sequence>
<proteinExistence type="inferred from homology"/>
<comment type="function">
    <text evidence="7">Cytochromes P450 are a group of heme-thiolate monooxygenases. They oxidize a variety of structurally unrelated compounds, including steroids, fatty acids, and xenobiotics.</text>
</comment>
<evidence type="ECO:0000313" key="10">
    <source>
        <dbReference type="Proteomes" id="UP000566324"/>
    </source>
</evidence>
<evidence type="ECO:0008006" key="11">
    <source>
        <dbReference type="Google" id="ProtNLM"/>
    </source>
</evidence>
<evidence type="ECO:0000256" key="5">
    <source>
        <dbReference type="ARBA" id="ARBA00023004"/>
    </source>
</evidence>
<keyword evidence="5 8" id="KW-0408">Iron</keyword>
<dbReference type="Gene3D" id="1.10.630.10">
    <property type="entry name" value="Cytochrome P450"/>
    <property type="match status" value="1"/>
</dbReference>
<reference evidence="9 10" key="1">
    <citation type="submission" date="2020-08" db="EMBL/GenBank/DDBJ databases">
        <title>Genomic Encyclopedia of Type Strains, Phase IV (KMG-IV): sequencing the most valuable type-strain genomes for metagenomic binning, comparative biology and taxonomic classification.</title>
        <authorList>
            <person name="Goeker M."/>
        </authorList>
    </citation>
    <scope>NUCLEOTIDE SEQUENCE [LARGE SCALE GENOMIC DNA]</scope>
    <source>
        <strain evidence="9 10">DSM 17328</strain>
    </source>
</reference>
<dbReference type="PRINTS" id="PR00385">
    <property type="entry name" value="P450"/>
</dbReference>
<comment type="caution">
    <text evidence="9">The sequence shown here is derived from an EMBL/GenBank/DDBJ whole genome shotgun (WGS) entry which is preliminary data.</text>
</comment>
<evidence type="ECO:0000256" key="1">
    <source>
        <dbReference type="ARBA" id="ARBA00010617"/>
    </source>
</evidence>
<evidence type="ECO:0000256" key="3">
    <source>
        <dbReference type="ARBA" id="ARBA00022723"/>
    </source>
</evidence>
<evidence type="ECO:0000256" key="8">
    <source>
        <dbReference type="RuleBase" id="RU000461"/>
    </source>
</evidence>
<dbReference type="InterPro" id="IPR002397">
    <property type="entry name" value="Cyt_P450_B"/>
</dbReference>
<dbReference type="FunFam" id="1.10.630.10:FF:000018">
    <property type="entry name" value="Cytochrome P450 monooxygenase"/>
    <property type="match status" value="1"/>
</dbReference>
<keyword evidence="4 8" id="KW-0560">Oxidoreductase</keyword>
<dbReference type="PRINTS" id="PR00359">
    <property type="entry name" value="BP450"/>
</dbReference>
<dbReference type="EMBL" id="JACHNZ010000011">
    <property type="protein sequence ID" value="MBB4631604.1"/>
    <property type="molecule type" value="Genomic_DNA"/>
</dbReference>
<evidence type="ECO:0000256" key="7">
    <source>
        <dbReference type="ARBA" id="ARBA00043906"/>
    </source>
</evidence>
<comment type="similarity">
    <text evidence="1 8">Belongs to the cytochrome P450 family.</text>
</comment>
<dbReference type="GO" id="GO:0020037">
    <property type="term" value="F:heme binding"/>
    <property type="evidence" value="ECO:0007669"/>
    <property type="project" value="InterPro"/>
</dbReference>
<dbReference type="PROSITE" id="PS00086">
    <property type="entry name" value="CYTOCHROME_P450"/>
    <property type="match status" value="1"/>
</dbReference>
<dbReference type="AlphaFoldDB" id="A0A7W7B0H7"/>
<dbReference type="SUPFAM" id="SSF48264">
    <property type="entry name" value="Cytochrome P450"/>
    <property type="match status" value="1"/>
</dbReference>
<keyword evidence="3 8" id="KW-0479">Metal-binding</keyword>
<dbReference type="GO" id="GO:0005506">
    <property type="term" value="F:iron ion binding"/>
    <property type="evidence" value="ECO:0007669"/>
    <property type="project" value="InterPro"/>
</dbReference>
<dbReference type="InterPro" id="IPR017972">
    <property type="entry name" value="Cyt_P450_CS"/>
</dbReference>
<dbReference type="GO" id="GO:0004497">
    <property type="term" value="F:monooxygenase activity"/>
    <property type="evidence" value="ECO:0007669"/>
    <property type="project" value="UniProtKB-KW"/>
</dbReference>
<dbReference type="Pfam" id="PF00067">
    <property type="entry name" value="p450"/>
    <property type="match status" value="1"/>
</dbReference>
<accession>A0A7W7B0H7</accession>
<keyword evidence="2 8" id="KW-0349">Heme</keyword>
<name>A0A7W7B0H7_9SPHN</name>
<keyword evidence="6 8" id="KW-0503">Monooxygenase</keyword>
<evidence type="ECO:0000256" key="6">
    <source>
        <dbReference type="ARBA" id="ARBA00023033"/>
    </source>
</evidence>
<protein>
    <recommendedName>
        <fullName evidence="11">Cytochrome P450</fullName>
    </recommendedName>
</protein>
<organism evidence="9 10">
    <name type="scientific">Sphingosinicella soli</name>
    <dbReference type="NCBI Taxonomy" id="333708"/>
    <lineage>
        <taxon>Bacteria</taxon>
        <taxon>Pseudomonadati</taxon>
        <taxon>Pseudomonadota</taxon>
        <taxon>Alphaproteobacteria</taxon>
        <taxon>Sphingomonadales</taxon>
        <taxon>Sphingosinicellaceae</taxon>
        <taxon>Sphingosinicella</taxon>
    </lineage>
</organism>
<dbReference type="PANTHER" id="PTHR46696:SF1">
    <property type="entry name" value="CYTOCHROME P450 YJIB-RELATED"/>
    <property type="match status" value="1"/>
</dbReference>
<dbReference type="PANTHER" id="PTHR46696">
    <property type="entry name" value="P450, PUTATIVE (EUROFUNG)-RELATED"/>
    <property type="match status" value="1"/>
</dbReference>
<dbReference type="Proteomes" id="UP000566324">
    <property type="component" value="Unassembled WGS sequence"/>
</dbReference>
<keyword evidence="10" id="KW-1185">Reference proteome</keyword>
<evidence type="ECO:0000313" key="9">
    <source>
        <dbReference type="EMBL" id="MBB4631604.1"/>
    </source>
</evidence>
<dbReference type="InterPro" id="IPR001128">
    <property type="entry name" value="Cyt_P450"/>
</dbReference>